<name>A0A9W9HN23_9EURO</name>
<dbReference type="Pfam" id="PF17921">
    <property type="entry name" value="Integrase_H2C2"/>
    <property type="match status" value="1"/>
</dbReference>
<dbReference type="InterPro" id="IPR041588">
    <property type="entry name" value="Integrase_H2C2"/>
</dbReference>
<proteinExistence type="predicted"/>
<dbReference type="EMBL" id="JAPQKN010000008">
    <property type="protein sequence ID" value="KAJ5151381.1"/>
    <property type="molecule type" value="Genomic_DNA"/>
</dbReference>
<dbReference type="RefSeq" id="XP_056538714.1">
    <property type="nucleotide sequence ID" value="XM_056692757.1"/>
</dbReference>
<organism evidence="2 3">
    <name type="scientific">Penicillium canariense</name>
    <dbReference type="NCBI Taxonomy" id="189055"/>
    <lineage>
        <taxon>Eukaryota</taxon>
        <taxon>Fungi</taxon>
        <taxon>Dikarya</taxon>
        <taxon>Ascomycota</taxon>
        <taxon>Pezizomycotina</taxon>
        <taxon>Eurotiomycetes</taxon>
        <taxon>Eurotiomycetidae</taxon>
        <taxon>Eurotiales</taxon>
        <taxon>Aspergillaceae</taxon>
        <taxon>Penicillium</taxon>
    </lineage>
</organism>
<sequence>MERDILEEYHNAQNHLGFHRVYYQIRASYYTRGLAKRLTQYIFHCLKCLSHQTSLEQERRLGIL</sequence>
<dbReference type="GeneID" id="81431933"/>
<comment type="caution">
    <text evidence="2">The sequence shown here is derived from an EMBL/GenBank/DDBJ whole genome shotgun (WGS) entry which is preliminary data.</text>
</comment>
<reference evidence="2" key="1">
    <citation type="submission" date="2022-11" db="EMBL/GenBank/DDBJ databases">
        <authorList>
            <person name="Petersen C."/>
        </authorList>
    </citation>
    <scope>NUCLEOTIDE SEQUENCE</scope>
    <source>
        <strain evidence="2">IBT 26290</strain>
    </source>
</reference>
<dbReference type="OrthoDB" id="5599418at2759"/>
<dbReference type="AlphaFoldDB" id="A0A9W9HN23"/>
<dbReference type="Proteomes" id="UP001149163">
    <property type="component" value="Unassembled WGS sequence"/>
</dbReference>
<accession>A0A9W9HN23</accession>
<feature type="domain" description="Integrase zinc-binding" evidence="1">
    <location>
        <begin position="3"/>
        <end position="53"/>
    </location>
</feature>
<protein>
    <recommendedName>
        <fullName evidence="1">Integrase zinc-binding domain-containing protein</fullName>
    </recommendedName>
</protein>
<reference evidence="2" key="2">
    <citation type="journal article" date="2023" name="IMA Fungus">
        <title>Comparative genomic study of the Penicillium genus elucidates a diverse pangenome and 15 lateral gene transfer events.</title>
        <authorList>
            <person name="Petersen C."/>
            <person name="Sorensen T."/>
            <person name="Nielsen M.R."/>
            <person name="Sondergaard T.E."/>
            <person name="Sorensen J.L."/>
            <person name="Fitzpatrick D.A."/>
            <person name="Frisvad J.C."/>
            <person name="Nielsen K.L."/>
        </authorList>
    </citation>
    <scope>NUCLEOTIDE SEQUENCE</scope>
    <source>
        <strain evidence="2">IBT 26290</strain>
    </source>
</reference>
<gene>
    <name evidence="2" type="ORF">N7482_010633</name>
</gene>
<keyword evidence="3" id="KW-1185">Reference proteome</keyword>
<evidence type="ECO:0000313" key="3">
    <source>
        <dbReference type="Proteomes" id="UP001149163"/>
    </source>
</evidence>
<evidence type="ECO:0000259" key="1">
    <source>
        <dbReference type="Pfam" id="PF17921"/>
    </source>
</evidence>
<evidence type="ECO:0000313" key="2">
    <source>
        <dbReference type="EMBL" id="KAJ5151381.1"/>
    </source>
</evidence>
<dbReference type="Gene3D" id="1.10.340.70">
    <property type="match status" value="1"/>
</dbReference>